<keyword evidence="3" id="KW-1185">Reference proteome</keyword>
<dbReference type="AlphaFoldDB" id="A0AAW0KRC9"/>
<organism evidence="2 3">
    <name type="scientific">Quercus suber</name>
    <name type="common">Cork oak</name>
    <dbReference type="NCBI Taxonomy" id="58331"/>
    <lineage>
        <taxon>Eukaryota</taxon>
        <taxon>Viridiplantae</taxon>
        <taxon>Streptophyta</taxon>
        <taxon>Embryophyta</taxon>
        <taxon>Tracheophyta</taxon>
        <taxon>Spermatophyta</taxon>
        <taxon>Magnoliopsida</taxon>
        <taxon>eudicotyledons</taxon>
        <taxon>Gunneridae</taxon>
        <taxon>Pentapetalae</taxon>
        <taxon>rosids</taxon>
        <taxon>fabids</taxon>
        <taxon>Fagales</taxon>
        <taxon>Fagaceae</taxon>
        <taxon>Quercus</taxon>
    </lineage>
</organism>
<evidence type="ECO:0000313" key="2">
    <source>
        <dbReference type="EMBL" id="KAK7840531.1"/>
    </source>
</evidence>
<proteinExistence type="predicted"/>
<accession>A0AAW0KRC9</accession>
<evidence type="ECO:0000256" key="1">
    <source>
        <dbReference type="SAM" id="Phobius"/>
    </source>
</evidence>
<feature type="non-terminal residue" evidence="2">
    <location>
        <position position="1"/>
    </location>
</feature>
<evidence type="ECO:0000313" key="3">
    <source>
        <dbReference type="Proteomes" id="UP000237347"/>
    </source>
</evidence>
<name>A0AAW0KRC9_QUESU</name>
<keyword evidence="1" id="KW-1133">Transmembrane helix</keyword>
<gene>
    <name evidence="2" type="primary">GFS10_1</name>
    <name evidence="2" type="ORF">CFP56_016591</name>
</gene>
<sequence length="121" mass="13617">WACVVIFLSIKLRRDHRRIPSPTALFTKLLAVWHATCREITCHCGSDAAQFLPIEGGSFVVLSSIALLSIFLNLLINLYAGTASLNNDQFFKRQSTKSPKALLALDPFPLRRRRCHFGSFL</sequence>
<protein>
    <submittedName>
        <fullName evidence="2">Csc1-like protein</fullName>
    </submittedName>
</protein>
<keyword evidence="1" id="KW-0812">Transmembrane</keyword>
<reference evidence="2 3" key="1">
    <citation type="journal article" date="2018" name="Sci. Data">
        <title>The draft genome sequence of cork oak.</title>
        <authorList>
            <person name="Ramos A.M."/>
            <person name="Usie A."/>
            <person name="Barbosa P."/>
            <person name="Barros P.M."/>
            <person name="Capote T."/>
            <person name="Chaves I."/>
            <person name="Simoes F."/>
            <person name="Abreu I."/>
            <person name="Carrasquinho I."/>
            <person name="Faro C."/>
            <person name="Guimaraes J.B."/>
            <person name="Mendonca D."/>
            <person name="Nobrega F."/>
            <person name="Rodrigues L."/>
            <person name="Saibo N.J.M."/>
            <person name="Varela M.C."/>
            <person name="Egas C."/>
            <person name="Matos J."/>
            <person name="Miguel C.M."/>
            <person name="Oliveira M.M."/>
            <person name="Ricardo C.P."/>
            <person name="Goncalves S."/>
        </authorList>
    </citation>
    <scope>NUCLEOTIDE SEQUENCE [LARGE SCALE GENOMIC DNA]</scope>
    <source>
        <strain evidence="3">cv. HL8</strain>
    </source>
</reference>
<keyword evidence="1" id="KW-0472">Membrane</keyword>
<comment type="caution">
    <text evidence="2">The sequence shown here is derived from an EMBL/GenBank/DDBJ whole genome shotgun (WGS) entry which is preliminary data.</text>
</comment>
<dbReference type="EMBL" id="PKMF04000259">
    <property type="protein sequence ID" value="KAK7840531.1"/>
    <property type="molecule type" value="Genomic_DNA"/>
</dbReference>
<feature type="transmembrane region" description="Helical" evidence="1">
    <location>
        <begin position="59"/>
        <end position="80"/>
    </location>
</feature>
<dbReference type="Proteomes" id="UP000237347">
    <property type="component" value="Unassembled WGS sequence"/>
</dbReference>